<dbReference type="EnsemblMetazoa" id="GPAI034415-RA">
    <property type="protein sequence ID" value="GPAI034415-PA"/>
    <property type="gene ID" value="GPAI034415"/>
</dbReference>
<dbReference type="AlphaFoldDB" id="A0A1B0A4Q0"/>
<evidence type="ECO:0008006" key="4">
    <source>
        <dbReference type="Google" id="ProtNLM"/>
    </source>
</evidence>
<keyword evidence="3" id="KW-1185">Reference proteome</keyword>
<proteinExistence type="predicted"/>
<name>A0A1B0A4Q0_GLOPL</name>
<dbReference type="VEuPathDB" id="VectorBase:GPAI034415"/>
<dbReference type="Proteomes" id="UP000092445">
    <property type="component" value="Unassembled WGS sequence"/>
</dbReference>
<feature type="signal peptide" evidence="1">
    <location>
        <begin position="1"/>
        <end position="23"/>
    </location>
</feature>
<reference evidence="2" key="2">
    <citation type="submission" date="2020-05" db="UniProtKB">
        <authorList>
            <consortium name="EnsemblMetazoa"/>
        </authorList>
    </citation>
    <scope>IDENTIFICATION</scope>
    <source>
        <strain evidence="2">IAEA</strain>
    </source>
</reference>
<feature type="chain" id="PRO_5008403473" description="Secreted protein" evidence="1">
    <location>
        <begin position="24"/>
        <end position="109"/>
    </location>
</feature>
<accession>A0A1B0A4Q0</accession>
<evidence type="ECO:0000256" key="1">
    <source>
        <dbReference type="SAM" id="SignalP"/>
    </source>
</evidence>
<keyword evidence="1" id="KW-0732">Signal</keyword>
<reference evidence="3" key="1">
    <citation type="submission" date="2014-03" db="EMBL/GenBank/DDBJ databases">
        <authorList>
            <person name="Aksoy S."/>
            <person name="Warren W."/>
            <person name="Wilson R.K."/>
        </authorList>
    </citation>
    <scope>NUCLEOTIDE SEQUENCE [LARGE SCALE GENOMIC DNA]</scope>
    <source>
        <strain evidence="3">IAEA</strain>
    </source>
</reference>
<protein>
    <recommendedName>
        <fullName evidence="4">Secreted protein</fullName>
    </recommendedName>
</protein>
<evidence type="ECO:0000313" key="3">
    <source>
        <dbReference type="Proteomes" id="UP000092445"/>
    </source>
</evidence>
<sequence>MVEIKRPLLFKVLFIVLSQVPESTNSKASSKLAKYSAIKAPSTAARNKREGSRLAKLASAAPYAISAHYWYARQCRCDVKESCRSATSLIRISCPTLAVFDTWFKLISL</sequence>
<evidence type="ECO:0000313" key="2">
    <source>
        <dbReference type="EnsemblMetazoa" id="GPAI034415-PA"/>
    </source>
</evidence>
<organism evidence="2 3">
    <name type="scientific">Glossina pallidipes</name>
    <name type="common">Tsetse fly</name>
    <dbReference type="NCBI Taxonomy" id="7398"/>
    <lineage>
        <taxon>Eukaryota</taxon>
        <taxon>Metazoa</taxon>
        <taxon>Ecdysozoa</taxon>
        <taxon>Arthropoda</taxon>
        <taxon>Hexapoda</taxon>
        <taxon>Insecta</taxon>
        <taxon>Pterygota</taxon>
        <taxon>Neoptera</taxon>
        <taxon>Endopterygota</taxon>
        <taxon>Diptera</taxon>
        <taxon>Brachycera</taxon>
        <taxon>Muscomorpha</taxon>
        <taxon>Hippoboscoidea</taxon>
        <taxon>Glossinidae</taxon>
        <taxon>Glossina</taxon>
    </lineage>
</organism>